<proteinExistence type="predicted"/>
<keyword evidence="2" id="KW-0808">Transferase</keyword>
<dbReference type="RefSeq" id="WP_124938558.1">
    <property type="nucleotide sequence ID" value="NZ_RJVQ01000010.1"/>
</dbReference>
<reference evidence="2 3" key="1">
    <citation type="submission" date="2018-11" db="EMBL/GenBank/DDBJ databases">
        <title>Vibrio LJC006 sp. nov., isolated from seawater during the bloom of the enteromorpha.</title>
        <authorList>
            <person name="Liang J."/>
        </authorList>
    </citation>
    <scope>NUCLEOTIDE SEQUENCE [LARGE SCALE GENOMIC DNA]</scope>
    <source>
        <strain evidence="2 3">LJC006</strain>
    </source>
</reference>
<evidence type="ECO:0000259" key="1">
    <source>
        <dbReference type="Pfam" id="PF00535"/>
    </source>
</evidence>
<sequence>MAKDINKNISVLLCTYNPYIKFFIKQLDSIINQSMKVNCIFIYDDSCDDKLKRFLDVEYEHEIDSGFINYRCGPKSGVTANFLSGIMNENFDWLFLCDQDDIWDYKKVEIYSNSFIESNEPILYFSDSILIDESDNIIGKSFFKFQKLSHTVLGDDSILVRNCVQGATICINSRVKDFLSICDITSPNIMIHDWWLAIVVKYYGSVKMIPGQYLLYRQHENNIIGAVSSSDSKFFKLFHPIIFFKNIINISKQSIYFFKVYMNKNCYNSFCFDGFGFFKGKLINLYFFILMKIFKGESDKAS</sequence>
<comment type="caution">
    <text evidence="2">The sequence shown here is derived from an EMBL/GenBank/DDBJ whole genome shotgun (WGS) entry which is preliminary data.</text>
</comment>
<protein>
    <submittedName>
        <fullName evidence="2">Glycosyltransferase</fullName>
    </submittedName>
</protein>
<dbReference type="OrthoDB" id="9802649at2"/>
<dbReference type="InterPro" id="IPR029044">
    <property type="entry name" value="Nucleotide-diphossugar_trans"/>
</dbReference>
<dbReference type="AlphaFoldDB" id="A0A3N9TCF1"/>
<dbReference type="Proteomes" id="UP000281112">
    <property type="component" value="Unassembled WGS sequence"/>
</dbReference>
<evidence type="ECO:0000313" key="2">
    <source>
        <dbReference type="EMBL" id="RQW61710.1"/>
    </source>
</evidence>
<evidence type="ECO:0000313" key="3">
    <source>
        <dbReference type="Proteomes" id="UP000281112"/>
    </source>
</evidence>
<dbReference type="InterPro" id="IPR001173">
    <property type="entry name" value="Glyco_trans_2-like"/>
</dbReference>
<name>A0A3N9TCF1_9VIBR</name>
<dbReference type="Pfam" id="PF00535">
    <property type="entry name" value="Glycos_transf_2"/>
    <property type="match status" value="1"/>
</dbReference>
<dbReference type="EMBL" id="RJVQ01000010">
    <property type="protein sequence ID" value="RQW61710.1"/>
    <property type="molecule type" value="Genomic_DNA"/>
</dbReference>
<dbReference type="GO" id="GO:0016740">
    <property type="term" value="F:transferase activity"/>
    <property type="evidence" value="ECO:0007669"/>
    <property type="project" value="UniProtKB-KW"/>
</dbReference>
<gene>
    <name evidence="2" type="ORF">EES38_17770</name>
</gene>
<dbReference type="Gene3D" id="3.90.550.10">
    <property type="entry name" value="Spore Coat Polysaccharide Biosynthesis Protein SpsA, Chain A"/>
    <property type="match status" value="1"/>
</dbReference>
<accession>A0A3N9TCF1</accession>
<organism evidence="2 3">
    <name type="scientific">Vibrio viridaestus</name>
    <dbReference type="NCBI Taxonomy" id="2487322"/>
    <lineage>
        <taxon>Bacteria</taxon>
        <taxon>Pseudomonadati</taxon>
        <taxon>Pseudomonadota</taxon>
        <taxon>Gammaproteobacteria</taxon>
        <taxon>Vibrionales</taxon>
        <taxon>Vibrionaceae</taxon>
        <taxon>Vibrio</taxon>
    </lineage>
</organism>
<keyword evidence="3" id="KW-1185">Reference proteome</keyword>
<dbReference type="SUPFAM" id="SSF53448">
    <property type="entry name" value="Nucleotide-diphospho-sugar transferases"/>
    <property type="match status" value="1"/>
</dbReference>
<feature type="domain" description="Glycosyltransferase 2-like" evidence="1">
    <location>
        <begin position="10"/>
        <end position="109"/>
    </location>
</feature>